<evidence type="ECO:0000313" key="4">
    <source>
        <dbReference type="Proteomes" id="UP001595453"/>
    </source>
</evidence>
<evidence type="ECO:0000313" key="3">
    <source>
        <dbReference type="EMBL" id="MFC3032956.1"/>
    </source>
</evidence>
<protein>
    <recommendedName>
        <fullName evidence="2">BIG2 domain-containing protein</fullName>
    </recommendedName>
</protein>
<keyword evidence="4" id="KW-1185">Reference proteome</keyword>
<proteinExistence type="predicted"/>
<reference evidence="4" key="1">
    <citation type="journal article" date="2019" name="Int. J. Syst. Evol. Microbiol.">
        <title>The Global Catalogue of Microorganisms (GCM) 10K type strain sequencing project: providing services to taxonomists for standard genome sequencing and annotation.</title>
        <authorList>
            <consortium name="The Broad Institute Genomics Platform"/>
            <consortium name="The Broad Institute Genome Sequencing Center for Infectious Disease"/>
            <person name="Wu L."/>
            <person name="Ma J."/>
        </authorList>
    </citation>
    <scope>NUCLEOTIDE SEQUENCE [LARGE SCALE GENOMIC DNA]</scope>
    <source>
        <strain evidence="4">KCTC 42730</strain>
    </source>
</reference>
<dbReference type="RefSeq" id="WP_377123954.1">
    <property type="nucleotide sequence ID" value="NZ_JBHRSD010000017.1"/>
</dbReference>
<name>A0ABV7CKA1_9GAMM</name>
<gene>
    <name evidence="3" type="ORF">ACFOEE_10525</name>
</gene>
<accession>A0ABV7CKA1</accession>
<keyword evidence="1" id="KW-0732">Signal</keyword>
<evidence type="ECO:0000256" key="1">
    <source>
        <dbReference type="SAM" id="SignalP"/>
    </source>
</evidence>
<dbReference type="InterPro" id="IPR003343">
    <property type="entry name" value="Big_2"/>
</dbReference>
<dbReference type="SMART" id="SM00635">
    <property type="entry name" value="BID_2"/>
    <property type="match status" value="1"/>
</dbReference>
<dbReference type="Proteomes" id="UP001595453">
    <property type="component" value="Unassembled WGS sequence"/>
</dbReference>
<sequence length="419" mass="43915">MTIFRPLLSVSIFTSALLVAGCGGNDNAEKIIDAFDLQSQIDKGTVVVEFNIAGGDIRIKPGQTAQLTATGVDKNGNQRDITKELKWLSLSPEVASINAEGKVTALKNSDAVQSLITFEATTLTGLKRTVQLSVSDLAPQTLSLATTNADIAACVPSQVSATAHYADGYVSALTTSSLSWQSLTPEILTTSSTGKITGLQSQTQGTIKATYGAVAAQLNVAISNTTLSRLAIANSRGEELSELDLQLGKRSTLVAYGVAANGDKLPLTDYLPWSVDDQTRTHLTDTNTGKVVWAVKTGDGKVTTQCDVLQASVTVDQLGAGSGNASKLSLTDNLQTLTLKAGESTSLKVYATVSGLTALLNVSELANWSWDSSKLELTRKNIGSDEATIEIKAKTGSSGTTQGQFSYDGQSVTLNVTIN</sequence>
<feature type="chain" id="PRO_5046044720" description="BIG2 domain-containing protein" evidence="1">
    <location>
        <begin position="21"/>
        <end position="419"/>
    </location>
</feature>
<feature type="signal peptide" evidence="1">
    <location>
        <begin position="1"/>
        <end position="20"/>
    </location>
</feature>
<feature type="domain" description="BIG2" evidence="2">
    <location>
        <begin position="46"/>
        <end position="132"/>
    </location>
</feature>
<comment type="caution">
    <text evidence="3">The sequence shown here is derived from an EMBL/GenBank/DDBJ whole genome shotgun (WGS) entry which is preliminary data.</text>
</comment>
<dbReference type="PROSITE" id="PS51257">
    <property type="entry name" value="PROKAR_LIPOPROTEIN"/>
    <property type="match status" value="1"/>
</dbReference>
<dbReference type="EMBL" id="JBHRSD010000017">
    <property type="protein sequence ID" value="MFC3032956.1"/>
    <property type="molecule type" value="Genomic_DNA"/>
</dbReference>
<evidence type="ECO:0000259" key="2">
    <source>
        <dbReference type="SMART" id="SM00635"/>
    </source>
</evidence>
<dbReference type="Gene3D" id="2.60.40.1080">
    <property type="match status" value="2"/>
</dbReference>
<organism evidence="3 4">
    <name type="scientific">Pseudoalteromonas fenneropenaei</name>
    <dbReference type="NCBI Taxonomy" id="1737459"/>
    <lineage>
        <taxon>Bacteria</taxon>
        <taxon>Pseudomonadati</taxon>
        <taxon>Pseudomonadota</taxon>
        <taxon>Gammaproteobacteria</taxon>
        <taxon>Alteromonadales</taxon>
        <taxon>Pseudoalteromonadaceae</taxon>
        <taxon>Pseudoalteromonas</taxon>
    </lineage>
</organism>